<sequence length="72" mass="7769">MIGRRCSGLSEAASLDAVFGYTLIDDVSNRALQREREQWFLGKAADGHAPAVRASSPPTRSATHRTSRSPLA</sequence>
<evidence type="ECO:0000313" key="4">
    <source>
        <dbReference type="Proteomes" id="UP001324287"/>
    </source>
</evidence>
<feature type="domain" description="Fumarylacetoacetase-like C-terminal" evidence="2">
    <location>
        <begin position="1"/>
        <end position="50"/>
    </location>
</feature>
<name>A0ABZ1AYQ2_9ACTN</name>
<dbReference type="GO" id="GO:0016787">
    <property type="term" value="F:hydrolase activity"/>
    <property type="evidence" value="ECO:0007669"/>
    <property type="project" value="UniProtKB-KW"/>
</dbReference>
<keyword evidence="4" id="KW-1185">Reference proteome</keyword>
<feature type="region of interest" description="Disordered" evidence="1">
    <location>
        <begin position="43"/>
        <end position="72"/>
    </location>
</feature>
<proteinExistence type="predicted"/>
<protein>
    <submittedName>
        <fullName evidence="3">Fumarylacetoacetate hydrolase family protein</fullName>
    </submittedName>
</protein>
<keyword evidence="3" id="KW-0378">Hydrolase</keyword>
<gene>
    <name evidence="3" type="ORF">U6N30_28630</name>
</gene>
<dbReference type="Pfam" id="PF01557">
    <property type="entry name" value="FAA_hydrolase"/>
    <property type="match status" value="1"/>
</dbReference>
<dbReference type="Gene3D" id="3.90.850.10">
    <property type="entry name" value="Fumarylacetoacetase-like, C-terminal domain"/>
    <property type="match status" value="1"/>
</dbReference>
<feature type="compositionally biased region" description="Basic residues" evidence="1">
    <location>
        <begin position="62"/>
        <end position="72"/>
    </location>
</feature>
<evidence type="ECO:0000259" key="2">
    <source>
        <dbReference type="Pfam" id="PF01557"/>
    </source>
</evidence>
<dbReference type="EMBL" id="CP141261">
    <property type="protein sequence ID" value="WRL63599.1"/>
    <property type="molecule type" value="Genomic_DNA"/>
</dbReference>
<evidence type="ECO:0000313" key="3">
    <source>
        <dbReference type="EMBL" id="WRL63599.1"/>
    </source>
</evidence>
<accession>A0ABZ1AYQ2</accession>
<dbReference type="InterPro" id="IPR011234">
    <property type="entry name" value="Fumarylacetoacetase-like_C"/>
</dbReference>
<dbReference type="Proteomes" id="UP001324287">
    <property type="component" value="Chromosome"/>
</dbReference>
<evidence type="ECO:0000256" key="1">
    <source>
        <dbReference type="SAM" id="MobiDB-lite"/>
    </source>
</evidence>
<reference evidence="3 4" key="1">
    <citation type="submission" date="2023-12" db="EMBL/GenBank/DDBJ databases">
        <title>Blastococcus brunescens sp. nov., an actonobacterium isolated from sandstone collected in sahara desert.</title>
        <authorList>
            <person name="Gtari M."/>
            <person name="Ghodhbane F."/>
        </authorList>
    </citation>
    <scope>NUCLEOTIDE SEQUENCE [LARGE SCALE GENOMIC DNA]</scope>
    <source>
        <strain evidence="3 4">BMG 8361</strain>
    </source>
</reference>
<organism evidence="3 4">
    <name type="scientific">Blastococcus brunescens</name>
    <dbReference type="NCBI Taxonomy" id="1564165"/>
    <lineage>
        <taxon>Bacteria</taxon>
        <taxon>Bacillati</taxon>
        <taxon>Actinomycetota</taxon>
        <taxon>Actinomycetes</taxon>
        <taxon>Geodermatophilales</taxon>
        <taxon>Geodermatophilaceae</taxon>
        <taxon>Blastococcus</taxon>
    </lineage>
</organism>
<dbReference type="InterPro" id="IPR036663">
    <property type="entry name" value="Fumarylacetoacetase_C_sf"/>
</dbReference>
<dbReference type="SUPFAM" id="SSF56529">
    <property type="entry name" value="FAH"/>
    <property type="match status" value="1"/>
</dbReference>